<comment type="caution">
    <text evidence="1">The sequence shown here is derived from an EMBL/GenBank/DDBJ whole genome shotgun (WGS) entry which is preliminary data.</text>
</comment>
<proteinExistence type="predicted"/>
<evidence type="ECO:0000313" key="1">
    <source>
        <dbReference type="EMBL" id="KFB71009.1"/>
    </source>
</evidence>
<organism evidence="1 2">
    <name type="scientific">Candidatus Accumulibacter phosphatis</name>
    <dbReference type="NCBI Taxonomy" id="327160"/>
    <lineage>
        <taxon>Bacteria</taxon>
        <taxon>Pseudomonadati</taxon>
        <taxon>Pseudomonadota</taxon>
        <taxon>Betaproteobacteria</taxon>
        <taxon>Candidatus Accumulibacter</taxon>
    </lineage>
</organism>
<dbReference type="EMBL" id="JDVG02000611">
    <property type="protein sequence ID" value="KFB71009.1"/>
    <property type="molecule type" value="Genomic_DNA"/>
</dbReference>
<gene>
    <name evidence="1" type="ORF">AW09_003877</name>
</gene>
<dbReference type="AlphaFoldDB" id="A0A080M1E3"/>
<reference evidence="1 2" key="1">
    <citation type="submission" date="2014-02" db="EMBL/GenBank/DDBJ databases">
        <title>Expanding our view of genomic diversity in Candidatus Accumulibacter clades.</title>
        <authorList>
            <person name="Skennerton C.T."/>
            <person name="Barr J.J."/>
            <person name="Slater F.R."/>
            <person name="Bond P.L."/>
            <person name="Tyson G.W."/>
        </authorList>
    </citation>
    <scope>NUCLEOTIDE SEQUENCE [LARGE SCALE GENOMIC DNA]</scope>
    <source>
        <strain evidence="2">BA-91</strain>
    </source>
</reference>
<evidence type="ECO:0000313" key="2">
    <source>
        <dbReference type="Proteomes" id="UP000020077"/>
    </source>
</evidence>
<name>A0A080M1E3_9PROT</name>
<sequence length="158" mass="16796">MDRCDHSLLGIAPAQQRFRADHRATAGLDQRLIVQKQMAEVHCPAQARFQAHAFECVCGQGFGVEAEGLASLHLGQIDGGVGVAQQQRRIAAVVGRDADAGAGAEVDLVAASNPEGGFECLEQVAGDDGGIGRNLDLLHQDREFVAVHPHQRVFVAQP</sequence>
<dbReference type="Proteomes" id="UP000020077">
    <property type="component" value="Unassembled WGS sequence"/>
</dbReference>
<protein>
    <submittedName>
        <fullName evidence="1">Uncharacterized protein</fullName>
    </submittedName>
</protein>
<accession>A0A080M1E3</accession>